<dbReference type="Gene3D" id="1.20.58.2150">
    <property type="match status" value="1"/>
</dbReference>
<accession>A0A1M5VFU3</accession>
<gene>
    <name evidence="4" type="ORF">SAMN05444388_11734</name>
</gene>
<keyword evidence="1 4" id="KW-0378">Hydrolase</keyword>
<dbReference type="InterPro" id="IPR031924">
    <property type="entry name" value="GH115"/>
</dbReference>
<feature type="domain" description="Gylcosyl hydrolase 115 C-terminal" evidence="3">
    <location>
        <begin position="669"/>
        <end position="834"/>
    </location>
</feature>
<dbReference type="Proteomes" id="UP000184112">
    <property type="component" value="Unassembled WGS sequence"/>
</dbReference>
<dbReference type="PANTHER" id="PTHR37842">
    <property type="match status" value="1"/>
</dbReference>
<feature type="chain" id="PRO_5009914415" evidence="2">
    <location>
        <begin position="22"/>
        <end position="841"/>
    </location>
</feature>
<dbReference type="SUPFAM" id="SSF55545">
    <property type="entry name" value="beta-N-acetylhexosaminidase-like domain"/>
    <property type="match status" value="1"/>
</dbReference>
<evidence type="ECO:0000256" key="2">
    <source>
        <dbReference type="SAM" id="SignalP"/>
    </source>
</evidence>
<name>A0A1M5VFU3_FLAJO</name>
<dbReference type="EMBL" id="FQWH01000017">
    <property type="protein sequence ID" value="SHH73974.1"/>
    <property type="molecule type" value="Genomic_DNA"/>
</dbReference>
<evidence type="ECO:0000313" key="4">
    <source>
        <dbReference type="EMBL" id="SHH73974.1"/>
    </source>
</evidence>
<dbReference type="RefSeq" id="WP_073411461.1">
    <property type="nucleotide sequence ID" value="NZ_FQWH01000017.1"/>
</dbReference>
<dbReference type="InterPro" id="IPR029018">
    <property type="entry name" value="Hex-like_dom2"/>
</dbReference>
<dbReference type="Pfam" id="PF15979">
    <property type="entry name" value="Glyco_hydro_115"/>
    <property type="match status" value="1"/>
</dbReference>
<proteinExistence type="predicted"/>
<evidence type="ECO:0000313" key="5">
    <source>
        <dbReference type="Proteomes" id="UP000184112"/>
    </source>
</evidence>
<dbReference type="Gene3D" id="3.20.20.520">
    <property type="entry name" value="Glycosyl hydrolase family 115"/>
    <property type="match status" value="1"/>
</dbReference>
<protein>
    <submittedName>
        <fullName evidence="4">Glycosyl hydrolase family 67 N-terminus</fullName>
    </submittedName>
</protein>
<dbReference type="PANTHER" id="PTHR37842:SF2">
    <property type="entry name" value="GYLCOSYL HYDROLASE 115 C-TERMINAL DOMAIN-CONTAINING PROTEIN"/>
    <property type="match status" value="1"/>
</dbReference>
<dbReference type="InterPro" id="IPR042301">
    <property type="entry name" value="GH115_sf"/>
</dbReference>
<dbReference type="GO" id="GO:0005975">
    <property type="term" value="P:carbohydrate metabolic process"/>
    <property type="evidence" value="ECO:0007669"/>
    <property type="project" value="UniProtKB-ARBA"/>
</dbReference>
<organism evidence="4 5">
    <name type="scientific">Flavobacterium johnsoniae</name>
    <name type="common">Cytophaga johnsonae</name>
    <dbReference type="NCBI Taxonomy" id="986"/>
    <lineage>
        <taxon>Bacteria</taxon>
        <taxon>Pseudomonadati</taxon>
        <taxon>Bacteroidota</taxon>
        <taxon>Flavobacteriia</taxon>
        <taxon>Flavobacteriales</taxon>
        <taxon>Flavobacteriaceae</taxon>
        <taxon>Flavobacterium</taxon>
    </lineage>
</organism>
<reference evidence="4 5" key="1">
    <citation type="submission" date="2016-11" db="EMBL/GenBank/DDBJ databases">
        <authorList>
            <person name="Jaros S."/>
            <person name="Januszkiewicz K."/>
            <person name="Wedrychowicz H."/>
        </authorList>
    </citation>
    <scope>NUCLEOTIDE SEQUENCE [LARGE SCALE GENOMIC DNA]</scope>
    <source>
        <strain evidence="4 5">DSM 6792</strain>
    </source>
</reference>
<dbReference type="GO" id="GO:0016787">
    <property type="term" value="F:hydrolase activity"/>
    <property type="evidence" value="ECO:0007669"/>
    <property type="project" value="UniProtKB-KW"/>
</dbReference>
<dbReference type="InterPro" id="IPR041437">
    <property type="entry name" value="GH115_C"/>
</dbReference>
<dbReference type="Gene3D" id="2.60.120.1620">
    <property type="match status" value="1"/>
</dbReference>
<feature type="signal peptide" evidence="2">
    <location>
        <begin position="1"/>
        <end position="21"/>
    </location>
</feature>
<evidence type="ECO:0000256" key="1">
    <source>
        <dbReference type="ARBA" id="ARBA00022801"/>
    </source>
</evidence>
<dbReference type="Pfam" id="PF17829">
    <property type="entry name" value="GH115_C"/>
    <property type="match status" value="1"/>
</dbReference>
<dbReference type="AlphaFoldDB" id="A0A1M5VFU3"/>
<dbReference type="Gene3D" id="3.30.379.10">
    <property type="entry name" value="Chitobiase/beta-hexosaminidase domain 2-like"/>
    <property type="match status" value="1"/>
</dbReference>
<sequence>MKSLSTWIALLIICIYSPLKAAEPFITHEKSSNVMVLKEKSVQPSFFINTALDAGIMRAVYNLQSDFEKVTGSKPVILNQNPADSSPLIIIGMAGNSVIDDLIKQKKINGKDLKGKNEKFIIQHVKNPFKGVQEAIVIAGSDKRGTIYGIYELSRQIGVSPWYYWADVPVKKSETLYFIKGTYSDGEPAVKYRGIFLNDEAPALSGWAKKTFGGFNSKFYEKVFELLLRLKSNYMWPAMWGNAFYDDDPLSGPLANEMGIIMGTSHHEPMALAQTDWHRYIKKNNLPNVWDYSKNKTVLDEFWKSGIVRSKNWEKLVTIGMRGDGDEAMSEGTNISLLENIVKEQRRIISQETGQSPDITPQVWALYKEVQDYYDQGMRVPDDVILLFCDDNWGNVRKLPDLSKPLHKGGYGMYYHFDYVGGPRNSKWINISPIQRVWEQMNLSYEHGVDKVWIVNVGDLKPMEFPISFFLDMAWNPKKFNPQNLFEFTEKWAAEQFGEKHSKEIAGFLNTYPKFNRRVTPEMLDSQTYSLENYNEFQNVVNDYKNLALDAYRVYNDLPEKYKDAYFELVLYPIDACSNLYEMYFAQALNKKLYKQKDIEANYYADLVKTKFARDSVLQNKYNNEIANGKWPHMMDQMRIGYKNWFDTPKNILPEVQYITASEKTERKVFLERDGYVSIEAAHFSKANNSKRIHWETIPDFGKTKSGITTLPQNLYPDTQENIFVEYEIDFTSTGTFIVELLLAPTLNFNSNKGLRYEVSFDDEKPQLVNFNGKYRGELGKWQAEHMIHSLTSHQILKPGRHTLRFRVLDPGIVLQKILINTGGLKPSYLGAPESDRVSQD</sequence>
<keyword evidence="2" id="KW-0732">Signal</keyword>
<evidence type="ECO:0000259" key="3">
    <source>
        <dbReference type="Pfam" id="PF17829"/>
    </source>
</evidence>